<name>A0AAJ7SKP9_PETMA</name>
<dbReference type="RefSeq" id="XP_032801223.1">
    <property type="nucleotide sequence ID" value="XM_032945332.1"/>
</dbReference>
<feature type="compositionally biased region" description="Low complexity" evidence="6">
    <location>
        <begin position="139"/>
        <end position="156"/>
    </location>
</feature>
<sequence>MSAGGGPGTRAEAEIGPEFGPGAGSVSGSRSESVLGSRPGSGLGLELGSVVAPGSEAGFGSVPASESGFGSGSLYWIESEPASVFGPRDGSVPLFGSEHGIGPGSSPTTPCTLGPGNEPVPRFESDPRPDSVLGSGSETSLAGSGSRSGSATESGTVSEPESGTELAQGLRADMMGTPMEQEEDMVTDAAEIRAPCKPPAHNSEHQRQSSEWENLTGYLQKYTNLVTGWQFRYFVLVGAEGRLEYHVHEHSAQGGQKPRGTIALAGAVTSPSEEEPYAFTIITLTGEQYRLRAKDARERQHWVSRLQGCAQHHTDCIGMMNPVLGHELYLSGVKRSALSPGALLRRPYATREDAIADKRHSYPGSKTLIHGNNWLSDAQWLCVCLCQMLVRAYEEQRALALTMEALPRSHARITPLDPDLLLLKASAVSALGCLHACLHLLQMQRSAAHTHRGRARVGGGGRGSDGGGSSPGRQHSVAMADPAGRVHSLQPVVVAPVPPCDSVNPGNMCSHAPDGTSDTSHHESEPAPPPSSVSMSAQQDLMGSFQGVGWNGPHWGGEQEDCDEDELTDEGELDELDLPPPQGEEHYSIILHMLSQLKLGMDLTKVVLPTFILECRSLLEMFSDFMAHTDAFLAVAWGQTAEERMCLLLQYYLSSFREGRKGAVAKKPYNPIIGEAFRCSWLVPRTWVMAKSRKEVSPGSVKNSPGCGTESDYSSGEKPEPRSNVAYRRTRAGGEDAGEDGCYRVWFVAEQVSHHPPVSAFYVECAELGMCLNVHLWTKSKFLGMSVGVSMVGEGRLWLQEHGEEYVFTLPSGYARSILTVPWVELGGKVSITCARTCLAASVNFHTKPFYGGKLHRVTAEVRHVEEGAVLARAQGEWNGLLEFTTTSGETVIMDTTKMLIIPKHVQPIERQEPMHSRRLWQQVTSALRAGDIASATEHKHKLEEWQRAKERARVQAGTEHVPKYFLREGEGWVYRHPLWRNS</sequence>
<dbReference type="InterPro" id="IPR037239">
    <property type="entry name" value="OSBP_sf"/>
</dbReference>
<evidence type="ECO:0000256" key="1">
    <source>
        <dbReference type="ARBA" id="ARBA00022448"/>
    </source>
</evidence>
<accession>A0AAJ7SKP9</accession>
<dbReference type="InterPro" id="IPR000648">
    <property type="entry name" value="Oxysterol-bd"/>
</dbReference>
<dbReference type="InterPro" id="IPR001849">
    <property type="entry name" value="PH_domain"/>
</dbReference>
<evidence type="ECO:0000256" key="2">
    <source>
        <dbReference type="ARBA" id="ARBA00023055"/>
    </source>
</evidence>
<keyword evidence="1 5" id="KW-0813">Transport</keyword>
<keyword evidence="2 5" id="KW-0445">Lipid transport</keyword>
<dbReference type="SMART" id="SM00233">
    <property type="entry name" value="PH"/>
    <property type="match status" value="1"/>
</dbReference>
<dbReference type="PANTHER" id="PTHR10972:SF141">
    <property type="entry name" value="OXYSTEROL-BINDING PROTEIN"/>
    <property type="match status" value="1"/>
</dbReference>
<dbReference type="AlphaFoldDB" id="A0AAJ7SKP9"/>
<dbReference type="SUPFAM" id="SSF50729">
    <property type="entry name" value="PH domain-like"/>
    <property type="match status" value="1"/>
</dbReference>
<evidence type="ECO:0000259" key="7">
    <source>
        <dbReference type="PROSITE" id="PS50003"/>
    </source>
</evidence>
<dbReference type="Pfam" id="PF00169">
    <property type="entry name" value="PH"/>
    <property type="match status" value="1"/>
</dbReference>
<feature type="region of interest" description="Disordered" evidence="6">
    <location>
        <begin position="696"/>
        <end position="734"/>
    </location>
</feature>
<evidence type="ECO:0000256" key="4">
    <source>
        <dbReference type="RuleBase" id="RU003844"/>
    </source>
</evidence>
<evidence type="ECO:0000256" key="5">
    <source>
        <dbReference type="RuleBase" id="RU003845"/>
    </source>
</evidence>
<protein>
    <recommendedName>
        <fullName evidence="5">Oxysterol-binding protein</fullName>
    </recommendedName>
</protein>
<dbReference type="KEGG" id="pmrn:116938202"/>
<proteinExistence type="inferred from homology"/>
<dbReference type="InterPro" id="IPR011993">
    <property type="entry name" value="PH-like_dom_sf"/>
</dbReference>
<evidence type="ECO:0000256" key="6">
    <source>
        <dbReference type="SAM" id="MobiDB-lite"/>
    </source>
</evidence>
<dbReference type="Gene3D" id="2.30.29.30">
    <property type="entry name" value="Pleckstrin-homology domain (PH domain)/Phosphotyrosine-binding domain (PTB)"/>
    <property type="match status" value="1"/>
</dbReference>
<keyword evidence="3" id="KW-0446">Lipid-binding</keyword>
<dbReference type="Proteomes" id="UP001318040">
    <property type="component" value="Chromosome 4"/>
</dbReference>
<dbReference type="GO" id="GO:0005829">
    <property type="term" value="C:cytosol"/>
    <property type="evidence" value="ECO:0007669"/>
    <property type="project" value="TreeGrafter"/>
</dbReference>
<organism evidence="8 9">
    <name type="scientific">Petromyzon marinus</name>
    <name type="common">Sea lamprey</name>
    <dbReference type="NCBI Taxonomy" id="7757"/>
    <lineage>
        <taxon>Eukaryota</taxon>
        <taxon>Metazoa</taxon>
        <taxon>Chordata</taxon>
        <taxon>Craniata</taxon>
        <taxon>Vertebrata</taxon>
        <taxon>Cyclostomata</taxon>
        <taxon>Hyperoartia</taxon>
        <taxon>Petromyzontiformes</taxon>
        <taxon>Petromyzontidae</taxon>
        <taxon>Petromyzon</taxon>
    </lineage>
</organism>
<feature type="region of interest" description="Disordered" evidence="6">
    <location>
        <begin position="505"/>
        <end position="581"/>
    </location>
</feature>
<dbReference type="Gene3D" id="2.40.160.120">
    <property type="match status" value="1"/>
</dbReference>
<evidence type="ECO:0000256" key="3">
    <source>
        <dbReference type="ARBA" id="ARBA00023121"/>
    </source>
</evidence>
<dbReference type="PROSITE" id="PS50003">
    <property type="entry name" value="PH_DOMAIN"/>
    <property type="match status" value="1"/>
</dbReference>
<keyword evidence="8" id="KW-1185">Reference proteome</keyword>
<comment type="similarity">
    <text evidence="4">Belongs to the OSBP family.</text>
</comment>
<gene>
    <name evidence="9" type="primary">LOC116938202</name>
</gene>
<dbReference type="SUPFAM" id="SSF144000">
    <property type="entry name" value="Oxysterol-binding protein-like"/>
    <property type="match status" value="1"/>
</dbReference>
<dbReference type="PANTHER" id="PTHR10972">
    <property type="entry name" value="OXYSTEROL-BINDING PROTEIN-RELATED"/>
    <property type="match status" value="1"/>
</dbReference>
<feature type="region of interest" description="Disordered" evidence="6">
    <location>
        <begin position="451"/>
        <end position="477"/>
    </location>
</feature>
<dbReference type="Gene3D" id="1.10.287.2720">
    <property type="match status" value="1"/>
</dbReference>
<feature type="compositionally biased region" description="Gly residues" evidence="6">
    <location>
        <begin position="456"/>
        <end position="470"/>
    </location>
</feature>
<feature type="region of interest" description="Disordered" evidence="6">
    <location>
        <begin position="83"/>
        <end position="165"/>
    </location>
</feature>
<dbReference type="FunFam" id="1.10.287.2720:FF:000001">
    <property type="entry name" value="Oxysterol-binding OBPalpha"/>
    <property type="match status" value="1"/>
</dbReference>
<feature type="compositionally biased region" description="Acidic residues" evidence="6">
    <location>
        <begin position="558"/>
        <end position="577"/>
    </location>
</feature>
<dbReference type="GO" id="GO:0032934">
    <property type="term" value="F:sterol binding"/>
    <property type="evidence" value="ECO:0007669"/>
    <property type="project" value="TreeGrafter"/>
</dbReference>
<dbReference type="InterPro" id="IPR018494">
    <property type="entry name" value="Oxysterol-bd_CS"/>
</dbReference>
<feature type="domain" description="PH" evidence="7">
    <location>
        <begin position="212"/>
        <end position="311"/>
    </location>
</feature>
<evidence type="ECO:0000313" key="9">
    <source>
        <dbReference type="RefSeq" id="XP_032801223.1"/>
    </source>
</evidence>
<dbReference type="GO" id="GO:0016020">
    <property type="term" value="C:membrane"/>
    <property type="evidence" value="ECO:0007669"/>
    <property type="project" value="TreeGrafter"/>
</dbReference>
<dbReference type="GO" id="GO:0006869">
    <property type="term" value="P:lipid transport"/>
    <property type="evidence" value="ECO:0007669"/>
    <property type="project" value="UniProtKB-KW"/>
</dbReference>
<evidence type="ECO:0000313" key="8">
    <source>
        <dbReference type="Proteomes" id="UP001318040"/>
    </source>
</evidence>
<dbReference type="Gene3D" id="3.30.70.3490">
    <property type="match status" value="1"/>
</dbReference>
<reference evidence="9" key="1">
    <citation type="submission" date="2025-08" db="UniProtKB">
        <authorList>
            <consortium name="RefSeq"/>
        </authorList>
    </citation>
    <scope>IDENTIFICATION</scope>
    <source>
        <tissue evidence="9">Sperm</tissue>
    </source>
</reference>
<dbReference type="Pfam" id="PF01237">
    <property type="entry name" value="Oxysterol_BP"/>
    <property type="match status" value="2"/>
</dbReference>
<feature type="region of interest" description="Disordered" evidence="6">
    <location>
        <begin position="1"/>
        <end position="55"/>
    </location>
</feature>
<dbReference type="PROSITE" id="PS01013">
    <property type="entry name" value="OSBP"/>
    <property type="match status" value="1"/>
</dbReference>